<dbReference type="InterPro" id="IPR031160">
    <property type="entry name" value="F_BAR_dom"/>
</dbReference>
<dbReference type="CDD" id="cd07651">
    <property type="entry name" value="F-BAR_PombeCdc15_like"/>
    <property type="match status" value="1"/>
</dbReference>
<dbReference type="PROSITE" id="PS51741">
    <property type="entry name" value="F_BAR"/>
    <property type="match status" value="1"/>
</dbReference>
<name>A0ABR1YU14_9PEZI</name>
<feature type="compositionally biased region" description="Low complexity" evidence="8">
    <location>
        <begin position="545"/>
        <end position="554"/>
    </location>
</feature>
<dbReference type="InterPro" id="IPR036028">
    <property type="entry name" value="SH3-like_dom_sf"/>
</dbReference>
<reference evidence="11 12" key="1">
    <citation type="submission" date="2024-04" db="EMBL/GenBank/DDBJ databases">
        <title>Phyllosticta paracitricarpa is synonymous to the EU quarantine fungus P. citricarpa based on phylogenomic analyses.</title>
        <authorList>
            <consortium name="Lawrence Berkeley National Laboratory"/>
            <person name="Van Ingen-Buijs V.A."/>
            <person name="Van Westerhoven A.C."/>
            <person name="Haridas S."/>
            <person name="Skiadas P."/>
            <person name="Martin F."/>
            <person name="Groenewald J.Z."/>
            <person name="Crous P.W."/>
            <person name="Seidl M.F."/>
        </authorList>
    </citation>
    <scope>NUCLEOTIDE SEQUENCE [LARGE SCALE GENOMIC DNA]</scope>
    <source>
        <strain evidence="11 12">CBS 123374</strain>
    </source>
</reference>
<dbReference type="Gene3D" id="2.30.30.40">
    <property type="entry name" value="SH3 Domains"/>
    <property type="match status" value="1"/>
</dbReference>
<comment type="subcellular location">
    <subcellularLocation>
        <location evidence="1">Cytoplasm</location>
        <location evidence="1">Cytoskeleton</location>
    </subcellularLocation>
</comment>
<dbReference type="SMART" id="SM00326">
    <property type="entry name" value="SH3"/>
    <property type="match status" value="1"/>
</dbReference>
<evidence type="ECO:0000259" key="9">
    <source>
        <dbReference type="PROSITE" id="PS50002"/>
    </source>
</evidence>
<dbReference type="Gene3D" id="1.20.1270.60">
    <property type="entry name" value="Arfaptin homology (AH) domain/BAR domain"/>
    <property type="match status" value="1"/>
</dbReference>
<feature type="region of interest" description="Disordered" evidence="8">
    <location>
        <begin position="317"/>
        <end position="560"/>
    </location>
</feature>
<dbReference type="Proteomes" id="UP001492380">
    <property type="component" value="Unassembled WGS sequence"/>
</dbReference>
<dbReference type="InterPro" id="IPR001452">
    <property type="entry name" value="SH3_domain"/>
</dbReference>
<feature type="region of interest" description="Disordered" evidence="8">
    <location>
        <begin position="586"/>
        <end position="849"/>
    </location>
</feature>
<evidence type="ECO:0000256" key="8">
    <source>
        <dbReference type="SAM" id="MobiDB-lite"/>
    </source>
</evidence>
<dbReference type="PANTHER" id="PTHR23065:SF7">
    <property type="entry name" value="NOSTRIN, ISOFORM H"/>
    <property type="match status" value="1"/>
</dbReference>
<protein>
    <submittedName>
        <fullName evidence="11">Uncharacterized protein</fullName>
    </submittedName>
</protein>
<dbReference type="SUPFAM" id="SSF103657">
    <property type="entry name" value="BAR/IMD domain-like"/>
    <property type="match status" value="1"/>
</dbReference>
<evidence type="ECO:0000256" key="4">
    <source>
        <dbReference type="ARBA" id="ARBA00022553"/>
    </source>
</evidence>
<keyword evidence="4" id="KW-0597">Phosphoprotein</keyword>
<dbReference type="EMBL" id="JBBWRZ010000004">
    <property type="protein sequence ID" value="KAK8238453.1"/>
    <property type="molecule type" value="Genomic_DNA"/>
</dbReference>
<evidence type="ECO:0000256" key="2">
    <source>
        <dbReference type="ARBA" id="ARBA00022443"/>
    </source>
</evidence>
<keyword evidence="2 6" id="KW-0728">SH3 domain</keyword>
<keyword evidence="5" id="KW-0206">Cytoskeleton</keyword>
<dbReference type="PANTHER" id="PTHR23065">
    <property type="entry name" value="PROLINE-SERINE-THREONINE PHOSPHATASE INTERACTING PROTEIN 1"/>
    <property type="match status" value="1"/>
</dbReference>
<organism evidence="11 12">
    <name type="scientific">Phyllosticta capitalensis</name>
    <dbReference type="NCBI Taxonomy" id="121624"/>
    <lineage>
        <taxon>Eukaryota</taxon>
        <taxon>Fungi</taxon>
        <taxon>Dikarya</taxon>
        <taxon>Ascomycota</taxon>
        <taxon>Pezizomycotina</taxon>
        <taxon>Dothideomycetes</taxon>
        <taxon>Dothideomycetes incertae sedis</taxon>
        <taxon>Botryosphaeriales</taxon>
        <taxon>Phyllostictaceae</taxon>
        <taxon>Phyllosticta</taxon>
    </lineage>
</organism>
<feature type="compositionally biased region" description="Low complexity" evidence="8">
    <location>
        <begin position="367"/>
        <end position="379"/>
    </location>
</feature>
<feature type="compositionally biased region" description="Polar residues" evidence="8">
    <location>
        <begin position="317"/>
        <end position="329"/>
    </location>
</feature>
<dbReference type="PRINTS" id="PR00452">
    <property type="entry name" value="SH3DOMAIN"/>
</dbReference>
<dbReference type="SMART" id="SM00055">
    <property type="entry name" value="FCH"/>
    <property type="match status" value="1"/>
</dbReference>
<keyword evidence="12" id="KW-1185">Reference proteome</keyword>
<feature type="compositionally biased region" description="Polar residues" evidence="8">
    <location>
        <begin position="489"/>
        <end position="502"/>
    </location>
</feature>
<evidence type="ECO:0000256" key="5">
    <source>
        <dbReference type="ARBA" id="ARBA00023212"/>
    </source>
</evidence>
<evidence type="ECO:0000256" key="7">
    <source>
        <dbReference type="PROSITE-ProRule" id="PRU01077"/>
    </source>
</evidence>
<dbReference type="Pfam" id="PF00611">
    <property type="entry name" value="FCH"/>
    <property type="match status" value="1"/>
</dbReference>
<dbReference type="SUPFAM" id="SSF50044">
    <property type="entry name" value="SH3-domain"/>
    <property type="match status" value="1"/>
</dbReference>
<dbReference type="InterPro" id="IPR001060">
    <property type="entry name" value="FCH_dom"/>
</dbReference>
<dbReference type="Pfam" id="PF00018">
    <property type="entry name" value="SH3_1"/>
    <property type="match status" value="1"/>
</dbReference>
<evidence type="ECO:0000256" key="6">
    <source>
        <dbReference type="PROSITE-ProRule" id="PRU00192"/>
    </source>
</evidence>
<evidence type="ECO:0000259" key="10">
    <source>
        <dbReference type="PROSITE" id="PS51741"/>
    </source>
</evidence>
<gene>
    <name evidence="11" type="ORF">HDK90DRAFT_510079</name>
</gene>
<proteinExistence type="predicted"/>
<dbReference type="InterPro" id="IPR027267">
    <property type="entry name" value="AH/BAR_dom_sf"/>
</dbReference>
<dbReference type="CDD" id="cd00174">
    <property type="entry name" value="SH3"/>
    <property type="match status" value="1"/>
</dbReference>
<feature type="compositionally biased region" description="Low complexity" evidence="8">
    <location>
        <begin position="634"/>
        <end position="653"/>
    </location>
</feature>
<evidence type="ECO:0000313" key="12">
    <source>
        <dbReference type="Proteomes" id="UP001492380"/>
    </source>
</evidence>
<feature type="domain" description="SH3" evidence="9">
    <location>
        <begin position="856"/>
        <end position="916"/>
    </location>
</feature>
<dbReference type="PROSITE" id="PS50002">
    <property type="entry name" value="SH3"/>
    <property type="match status" value="1"/>
</dbReference>
<evidence type="ECO:0000313" key="11">
    <source>
        <dbReference type="EMBL" id="KAK8238453.1"/>
    </source>
</evidence>
<evidence type="ECO:0000256" key="3">
    <source>
        <dbReference type="ARBA" id="ARBA00022490"/>
    </source>
</evidence>
<accession>A0ABR1YU14</accession>
<feature type="domain" description="F-BAR" evidence="10">
    <location>
        <begin position="14"/>
        <end position="267"/>
    </location>
</feature>
<sequence length="916" mass="99613">MAGTSLSDPPSVTLSFANNFWGKDDAGVSPLLERMHNAKVTGDEMKSFYTARAQIEEDYARKLLNLARKPLGSSEGGTLKLSLESVRAEMESMGKAHQQIASQMKSELEEQLSAFAGGIKERRKIIQTGIEKLLKVKMQQTSVVNKSRDRYEQDCLKIKGYLAQGHMVMGQEERKNKAKLEKTKIQISTSSQEYEQAVKVLEETTKRWNREWKKACDGFQDLEEERVDFMKSSLWQFANISSTVCENDDAALERIRLSLEECDVQKDITNFIKDCGTGQEIPDAPKFIDFCRGDADDVSETSEDNSYSVAQFQRTMNPAFRSSSPQPSVYESHHDPNNPLARELGHKDLHGTAPHPAIEPARRSHSQAQALQQQYTTQYGDIPAIPHNAYPTDGMTQFCRIAPPSERSSTVPSPVRPDSRGSRSDYSNPNSFTSGEPFSNAPSPVKQMEEPLPAGPGDRSILKKRSGIFQGRSPFKKKEKDLPEPNPTPTSRSNTWSTQQPLYSRPTRASMIAGGTRASPSPDPDPVDPRANFQLNVGKNVFDVAPSPKKSPTKAPKDDGDILAQALAELKGGGSKKSASRITADRYAGLSKTPQPDPLVRPPVLGQAGLQGAKSGTPPPSYEQPVSLLGAPRAAHTARQMQQTTQQYVSQKQKMFSPRSSGGSAHSAPRSSADIPRALSPGINRGTSPHPGLHEAQQGMRSPPHVQAQIHRGPSPSHFAAPTANRPRAQSSSPIKSRPNDMYWMNGNNSPANVPRALSPNPAFSRPGTRGGATSPAPHFGASQRPTSSQGSGGDMALQLTPTTSGSTYGGGGMTPASRPMSSYGGSNAGGALSTRVRSKSVAESRPQTMIQPDPRVQHYARAMYPYQAQIPEELSFAKHDILAVLKEQDDGWWAAEVVGKPGACGLVPSNYLQNC</sequence>
<comment type="caution">
    <text evidence="11">The sequence shown here is derived from an EMBL/GenBank/DDBJ whole genome shotgun (WGS) entry which is preliminary data.</text>
</comment>
<feature type="compositionally biased region" description="Polar residues" evidence="8">
    <location>
        <begin position="424"/>
        <end position="442"/>
    </location>
</feature>
<keyword evidence="3" id="KW-0963">Cytoplasm</keyword>
<keyword evidence="7" id="KW-0175">Coiled coil</keyword>
<evidence type="ECO:0000256" key="1">
    <source>
        <dbReference type="ARBA" id="ARBA00004245"/>
    </source>
</evidence>